<proteinExistence type="predicted"/>
<dbReference type="EMBL" id="JAAAJB010000016">
    <property type="protein sequence ID" value="KAG0269872.1"/>
    <property type="molecule type" value="Genomic_DNA"/>
</dbReference>
<evidence type="ECO:0008006" key="8">
    <source>
        <dbReference type="Google" id="ProtNLM"/>
    </source>
</evidence>
<dbReference type="OrthoDB" id="2122304at2759"/>
<keyword evidence="4 5" id="KW-0472">Membrane</keyword>
<dbReference type="SUPFAM" id="SSF161084">
    <property type="entry name" value="MAPEG domain-like"/>
    <property type="match status" value="1"/>
</dbReference>
<reference evidence="6" key="1">
    <citation type="journal article" date="2020" name="Fungal Divers.">
        <title>Resolving the Mortierellaceae phylogeny through synthesis of multi-gene phylogenetics and phylogenomics.</title>
        <authorList>
            <person name="Vandepol N."/>
            <person name="Liber J."/>
            <person name="Desiro A."/>
            <person name="Na H."/>
            <person name="Kennedy M."/>
            <person name="Barry K."/>
            <person name="Grigoriev I.V."/>
            <person name="Miller A.N."/>
            <person name="O'Donnell K."/>
            <person name="Stajich J.E."/>
            <person name="Bonito G."/>
        </authorList>
    </citation>
    <scope>NUCLEOTIDE SEQUENCE</scope>
    <source>
        <strain evidence="6">BC1065</strain>
    </source>
</reference>
<protein>
    <recommendedName>
        <fullName evidence="8">MAPEG family protein</fullName>
    </recommendedName>
</protein>
<dbReference type="PANTHER" id="PTHR35371">
    <property type="entry name" value="INNER MEMBRANE PROTEIN"/>
    <property type="match status" value="1"/>
</dbReference>
<organism evidence="6 7">
    <name type="scientific">Actinomortierella ambigua</name>
    <dbReference type="NCBI Taxonomy" id="1343610"/>
    <lineage>
        <taxon>Eukaryota</taxon>
        <taxon>Fungi</taxon>
        <taxon>Fungi incertae sedis</taxon>
        <taxon>Mucoromycota</taxon>
        <taxon>Mortierellomycotina</taxon>
        <taxon>Mortierellomycetes</taxon>
        <taxon>Mortierellales</taxon>
        <taxon>Mortierellaceae</taxon>
        <taxon>Actinomortierella</taxon>
    </lineage>
</organism>
<evidence type="ECO:0000256" key="2">
    <source>
        <dbReference type="ARBA" id="ARBA00022692"/>
    </source>
</evidence>
<dbReference type="InterPro" id="IPR023352">
    <property type="entry name" value="MAPEG-like_dom_sf"/>
</dbReference>
<accession>A0A9P6QMG1</accession>
<gene>
    <name evidence="6" type="ORF">DFQ27_001716</name>
</gene>
<evidence type="ECO:0000256" key="4">
    <source>
        <dbReference type="ARBA" id="ARBA00023136"/>
    </source>
</evidence>
<evidence type="ECO:0000256" key="5">
    <source>
        <dbReference type="SAM" id="Phobius"/>
    </source>
</evidence>
<dbReference type="Pfam" id="PF01124">
    <property type="entry name" value="MAPEG"/>
    <property type="match status" value="1"/>
</dbReference>
<keyword evidence="3 5" id="KW-1133">Transmembrane helix</keyword>
<evidence type="ECO:0000256" key="3">
    <source>
        <dbReference type="ARBA" id="ARBA00022989"/>
    </source>
</evidence>
<evidence type="ECO:0000256" key="1">
    <source>
        <dbReference type="ARBA" id="ARBA00004370"/>
    </source>
</evidence>
<dbReference type="GO" id="GO:0016020">
    <property type="term" value="C:membrane"/>
    <property type="evidence" value="ECO:0007669"/>
    <property type="project" value="UniProtKB-SubCell"/>
</dbReference>
<feature type="transmembrane region" description="Helical" evidence="5">
    <location>
        <begin position="71"/>
        <end position="90"/>
    </location>
</feature>
<feature type="transmembrane region" description="Helical" evidence="5">
    <location>
        <begin position="102"/>
        <end position="119"/>
    </location>
</feature>
<comment type="subcellular location">
    <subcellularLocation>
        <location evidence="1">Membrane</location>
    </subcellularLocation>
</comment>
<dbReference type="Proteomes" id="UP000807716">
    <property type="component" value="Unassembled WGS sequence"/>
</dbReference>
<dbReference type="AlphaFoldDB" id="A0A9P6QMG1"/>
<evidence type="ECO:0000313" key="6">
    <source>
        <dbReference type="EMBL" id="KAG0269872.1"/>
    </source>
</evidence>
<keyword evidence="7" id="KW-1185">Reference proteome</keyword>
<dbReference type="PANTHER" id="PTHR35371:SF1">
    <property type="entry name" value="BLR7753 PROTEIN"/>
    <property type="match status" value="1"/>
</dbReference>
<comment type="caution">
    <text evidence="6">The sequence shown here is derived from an EMBL/GenBank/DDBJ whole genome shotgun (WGS) entry which is preliminary data.</text>
</comment>
<name>A0A9P6QMG1_9FUNG</name>
<keyword evidence="2 5" id="KW-0812">Transmembrane</keyword>
<sequence>MDAIAAAYPNLPIFSIPVAAGIAYAPHFFRAFIVLKAVGRWNNVNPRGQVDRLQQKMPKEAWLMAKRAESAHSNGLETLALYIGAVLAALHTGVDKSIVNHYAGLFIGARVLFNVLYILNTNDLLALGRTGAWSVSIYSCVRLLLAAAATKY</sequence>
<dbReference type="Gene3D" id="1.20.120.550">
    <property type="entry name" value="Membrane associated eicosanoid/glutathione metabolism-like domain"/>
    <property type="match status" value="1"/>
</dbReference>
<evidence type="ECO:0000313" key="7">
    <source>
        <dbReference type="Proteomes" id="UP000807716"/>
    </source>
</evidence>
<dbReference type="InterPro" id="IPR001129">
    <property type="entry name" value="Membr-assoc_MAPEG"/>
</dbReference>